<dbReference type="PANTHER" id="PTHR33823:SF4">
    <property type="entry name" value="GENERAL STRESS PROTEIN 16O"/>
    <property type="match status" value="1"/>
</dbReference>
<evidence type="ECO:0000313" key="7">
    <source>
        <dbReference type="Proteomes" id="UP000243180"/>
    </source>
</evidence>
<dbReference type="PANTHER" id="PTHR33823">
    <property type="entry name" value="RNA POLYMERASE-BINDING TRANSCRIPTION FACTOR DKSA-RELATED"/>
    <property type="match status" value="1"/>
</dbReference>
<dbReference type="KEGG" id="slim:SCL_0241"/>
<keyword evidence="7" id="KW-1185">Reference proteome</keyword>
<protein>
    <submittedName>
        <fullName evidence="6">Conjugal transfer protein TraR</fullName>
    </submittedName>
</protein>
<evidence type="ECO:0000259" key="5">
    <source>
        <dbReference type="Pfam" id="PF01258"/>
    </source>
</evidence>
<dbReference type="InterPro" id="IPR000962">
    <property type="entry name" value="Znf_DskA_TraR"/>
</dbReference>
<dbReference type="PROSITE" id="PS51128">
    <property type="entry name" value="ZF_DKSA_2"/>
    <property type="match status" value="1"/>
</dbReference>
<evidence type="ECO:0000256" key="1">
    <source>
        <dbReference type="ARBA" id="ARBA00022723"/>
    </source>
</evidence>
<evidence type="ECO:0000256" key="3">
    <source>
        <dbReference type="ARBA" id="ARBA00022833"/>
    </source>
</evidence>
<dbReference type="AlphaFoldDB" id="A0A1B4XCL0"/>
<dbReference type="OrthoDB" id="962301at2"/>
<evidence type="ECO:0000256" key="2">
    <source>
        <dbReference type="ARBA" id="ARBA00022771"/>
    </source>
</evidence>
<keyword evidence="1" id="KW-0479">Metal-binding</keyword>
<keyword evidence="2" id="KW-0863">Zinc-finger</keyword>
<dbReference type="InterPro" id="IPR037187">
    <property type="entry name" value="DnaK_N"/>
</dbReference>
<gene>
    <name evidence="6" type="ORF">SCL_0241</name>
</gene>
<accession>A0A1B4XCL0</accession>
<evidence type="ECO:0000313" key="6">
    <source>
        <dbReference type="EMBL" id="BAV32563.1"/>
    </source>
</evidence>
<proteinExistence type="predicted"/>
<dbReference type="SUPFAM" id="SSF109635">
    <property type="entry name" value="DnaK suppressor protein DksA, alpha-hairpin domain"/>
    <property type="match status" value="1"/>
</dbReference>
<reference evidence="6 7" key="1">
    <citation type="submission" date="2015-05" db="EMBL/GenBank/DDBJ databases">
        <title>Complete genome sequence of a sulfur-oxidizing gammaproteobacterium strain HA5.</title>
        <authorList>
            <person name="Miura A."/>
            <person name="Kojima H."/>
            <person name="Fukui M."/>
        </authorList>
    </citation>
    <scope>NUCLEOTIDE SEQUENCE [LARGE SCALE GENOMIC DNA]</scope>
    <source>
        <strain evidence="6 7">HA5</strain>
    </source>
</reference>
<dbReference type="EMBL" id="AP014879">
    <property type="protein sequence ID" value="BAV32563.1"/>
    <property type="molecule type" value="Genomic_DNA"/>
</dbReference>
<evidence type="ECO:0000256" key="4">
    <source>
        <dbReference type="PROSITE-ProRule" id="PRU00510"/>
    </source>
</evidence>
<dbReference type="Gene3D" id="1.20.120.910">
    <property type="entry name" value="DksA, coiled-coil domain"/>
    <property type="match status" value="1"/>
</dbReference>
<dbReference type="Pfam" id="PF01258">
    <property type="entry name" value="zf-dskA_traR"/>
    <property type="match status" value="1"/>
</dbReference>
<name>A0A1B4XCL0_9GAMM</name>
<feature type="domain" description="Zinc finger DksA/TraR C4-type" evidence="5">
    <location>
        <begin position="86"/>
        <end position="120"/>
    </location>
</feature>
<sequence>MPELSEKQLQDFASRLRDRREELREIIHRELASSTQEDYTELAGMVHDAGDESFAELLRGINLTTRARELDEIRDVEAALERIKNGIYGTCTDCNDSIALDRLNAYPTAKRCINCQSRHENRRGGRDATPSL</sequence>
<organism evidence="6 7">
    <name type="scientific">Sulfuricaulis limicola</name>
    <dbReference type="NCBI Taxonomy" id="1620215"/>
    <lineage>
        <taxon>Bacteria</taxon>
        <taxon>Pseudomonadati</taxon>
        <taxon>Pseudomonadota</taxon>
        <taxon>Gammaproteobacteria</taxon>
        <taxon>Acidiferrobacterales</taxon>
        <taxon>Acidiferrobacteraceae</taxon>
        <taxon>Sulfuricaulis</taxon>
    </lineage>
</organism>
<dbReference type="RefSeq" id="WP_096359236.1">
    <property type="nucleotide sequence ID" value="NZ_AP014879.1"/>
</dbReference>
<dbReference type="Proteomes" id="UP000243180">
    <property type="component" value="Chromosome"/>
</dbReference>
<dbReference type="GO" id="GO:0008270">
    <property type="term" value="F:zinc ion binding"/>
    <property type="evidence" value="ECO:0007669"/>
    <property type="project" value="UniProtKB-KW"/>
</dbReference>
<keyword evidence="3" id="KW-0862">Zinc</keyword>
<dbReference type="InParanoid" id="A0A1B4XCL0"/>
<feature type="zinc finger region" description="dksA C4-type" evidence="4">
    <location>
        <begin position="91"/>
        <end position="115"/>
    </location>
</feature>
<dbReference type="SUPFAM" id="SSF57716">
    <property type="entry name" value="Glucocorticoid receptor-like (DNA-binding domain)"/>
    <property type="match status" value="1"/>
</dbReference>